<comment type="caution">
    <text evidence="2">The sequence shown here is derived from an EMBL/GenBank/DDBJ whole genome shotgun (WGS) entry which is preliminary data.</text>
</comment>
<dbReference type="RefSeq" id="WP_344092055.1">
    <property type="nucleotide sequence ID" value="NZ_BAAAOG010000001.1"/>
</dbReference>
<organism evidence="2 3">
    <name type="scientific">Microbacterium deminutum</name>
    <dbReference type="NCBI Taxonomy" id="344164"/>
    <lineage>
        <taxon>Bacteria</taxon>
        <taxon>Bacillati</taxon>
        <taxon>Actinomycetota</taxon>
        <taxon>Actinomycetes</taxon>
        <taxon>Micrococcales</taxon>
        <taxon>Microbacteriaceae</taxon>
        <taxon>Microbacterium</taxon>
    </lineage>
</organism>
<feature type="compositionally biased region" description="Low complexity" evidence="1">
    <location>
        <begin position="247"/>
        <end position="256"/>
    </location>
</feature>
<feature type="compositionally biased region" description="Acidic residues" evidence="1">
    <location>
        <begin position="276"/>
        <end position="288"/>
    </location>
</feature>
<feature type="compositionally biased region" description="Acidic residues" evidence="1">
    <location>
        <begin position="189"/>
        <end position="200"/>
    </location>
</feature>
<dbReference type="Proteomes" id="UP001499933">
    <property type="component" value="Unassembled WGS sequence"/>
</dbReference>
<reference evidence="3" key="1">
    <citation type="journal article" date="2019" name="Int. J. Syst. Evol. Microbiol.">
        <title>The Global Catalogue of Microorganisms (GCM) 10K type strain sequencing project: providing services to taxonomists for standard genome sequencing and annotation.</title>
        <authorList>
            <consortium name="The Broad Institute Genomics Platform"/>
            <consortium name="The Broad Institute Genome Sequencing Center for Infectious Disease"/>
            <person name="Wu L."/>
            <person name="Ma J."/>
        </authorList>
    </citation>
    <scope>NUCLEOTIDE SEQUENCE [LARGE SCALE GENOMIC DNA]</scope>
    <source>
        <strain evidence="3">JCM 14901</strain>
    </source>
</reference>
<evidence type="ECO:0008006" key="4">
    <source>
        <dbReference type="Google" id="ProtNLM"/>
    </source>
</evidence>
<gene>
    <name evidence="2" type="ORF">GCM10009776_11190</name>
</gene>
<evidence type="ECO:0000313" key="2">
    <source>
        <dbReference type="EMBL" id="GAA1950925.1"/>
    </source>
</evidence>
<feature type="compositionally biased region" description="Low complexity" evidence="1">
    <location>
        <begin position="171"/>
        <end position="188"/>
    </location>
</feature>
<feature type="compositionally biased region" description="Low complexity" evidence="1">
    <location>
        <begin position="111"/>
        <end position="133"/>
    </location>
</feature>
<dbReference type="InterPro" id="IPR007139">
    <property type="entry name" value="DUF349"/>
</dbReference>
<evidence type="ECO:0000256" key="1">
    <source>
        <dbReference type="SAM" id="MobiDB-lite"/>
    </source>
</evidence>
<evidence type="ECO:0000313" key="3">
    <source>
        <dbReference type="Proteomes" id="UP001499933"/>
    </source>
</evidence>
<feature type="compositionally biased region" description="Acidic residues" evidence="1">
    <location>
        <begin position="159"/>
        <end position="170"/>
    </location>
</feature>
<dbReference type="EMBL" id="BAAAOG010000001">
    <property type="protein sequence ID" value="GAA1950925.1"/>
    <property type="molecule type" value="Genomic_DNA"/>
</dbReference>
<feature type="compositionally biased region" description="Acidic residues" evidence="1">
    <location>
        <begin position="90"/>
        <end position="105"/>
    </location>
</feature>
<feature type="compositionally biased region" description="Low complexity" evidence="1">
    <location>
        <begin position="30"/>
        <end position="62"/>
    </location>
</feature>
<feature type="compositionally biased region" description="Acidic residues" evidence="1">
    <location>
        <begin position="139"/>
        <end position="150"/>
    </location>
</feature>
<sequence>MTAAADLTPETTVDPSGDAATSAVQPHAGDPSSPDAEATADAPDAVDVSAEPAPASDSSAGARDTLAESSEAETDADERVAEAPTAGEPVADEPTGDEPSADEPVGDQPEAEQPAAEEPAAVEAATDAPLAEKPAADEPVAEEPVAEEPAADQPASEESATDETEAEAPEAEAPVAGAPMAEAPMAEESPVEEPAAEEPAGDAPPADEPARDAPPAGDAPPADEPAGDAPPADEPAGDAPPADEPAGDAPPAGDQPPAEEPRAEEPAAETPVAAEPSDEQPETDESVAEEPSSPEPEPGPRTDAAADKPASAEDAWGRVEEDGTVSVREGEGWRVVGQYPDGSPEEALAYFERKYADLAGEVGLLEVRYRRGGAPASDLRSAARAVNAKLEGAAAVGDLASLVARVAVLTESLAAASQSEALAAREAVDDAVRTRTELVEKVEAIAARDPRTVQWKQASADVSALFDEWQSQQQNGPRLPKSTAQQLWKRFRDARATFDKHRREFYAELDEAHKGVRDRKTRLVERAEALAPKGEDGIPAYRELLDEWKTAGRAGKKVDDALWARFKAAGDALYSARIERESADAAASREKIESKRALIEEAQAVADERDIAKARTLLTAIQRRWDEIGRIFPREAERALDDDLRKVEQGLRTREESDWKRNNPETKARANEMTRQLTEAIEKLEDELAAAQKTGDKAKIAKASEALEARRSWLNALGG</sequence>
<keyword evidence="3" id="KW-1185">Reference proteome</keyword>
<name>A0ABP5BR94_9MICO</name>
<feature type="region of interest" description="Disordered" evidence="1">
    <location>
        <begin position="1"/>
        <end position="329"/>
    </location>
</feature>
<dbReference type="Pfam" id="PF03993">
    <property type="entry name" value="DUF349"/>
    <property type="match status" value="2"/>
</dbReference>
<accession>A0ABP5BR94</accession>
<protein>
    <recommendedName>
        <fullName evidence="4">DUF349 domain-containing protein</fullName>
    </recommendedName>
</protein>
<proteinExistence type="predicted"/>
<feature type="region of interest" description="Disordered" evidence="1">
    <location>
        <begin position="652"/>
        <end position="671"/>
    </location>
</feature>